<gene>
    <name evidence="1" type="primary">mshI</name>
    <name evidence="1" type="ORF">GCM10023095_32640</name>
</gene>
<proteinExistence type="predicted"/>
<dbReference type="InterPro" id="IPR043129">
    <property type="entry name" value="ATPase_NBD"/>
</dbReference>
<evidence type="ECO:0000313" key="2">
    <source>
        <dbReference type="Proteomes" id="UP001501321"/>
    </source>
</evidence>
<keyword evidence="2" id="KW-1185">Reference proteome</keyword>
<dbReference type="EMBL" id="BAABFC010000030">
    <property type="protein sequence ID" value="GAA4504545.1"/>
    <property type="molecule type" value="Genomic_DNA"/>
</dbReference>
<dbReference type="Proteomes" id="UP001501321">
    <property type="component" value="Unassembled WGS sequence"/>
</dbReference>
<sequence>MGIRNWLAGRRQPNRPTVAVGLSADRVRLYQPGKPGHFVEAAVAHAGEWGSALAGLLQPLQLQGARVQVVLSPGLYQVLQVEKPNVPDEELPGALPWAVKDFVSEPVLQLAMDYFELRSNPVAAPRLAVVVTPKSRVAQIAEAVNAQAQLESIVTEELALADLLGRSDGVQLLLFQPARQEPQLLVVHKGQLCFTRQLRGFARLTEGTTDAELLDSLALELQRSLDYLISQLKLPEAAQLWVACEGGDLGALVRHLGQQFAMNVQALANPAVAAGLPYLALYGVLQGESA</sequence>
<dbReference type="Gene3D" id="3.30.420.380">
    <property type="match status" value="1"/>
</dbReference>
<protein>
    <submittedName>
        <fullName evidence="1">MSHA fimbrial biogenesis protein MshI</fullName>
    </submittedName>
</protein>
<dbReference type="RefSeq" id="WP_345015083.1">
    <property type="nucleotide sequence ID" value="NZ_BAABFC010000030.1"/>
</dbReference>
<evidence type="ECO:0000313" key="1">
    <source>
        <dbReference type="EMBL" id="GAA4504545.1"/>
    </source>
</evidence>
<comment type="caution">
    <text evidence="1">The sequence shown here is derived from an EMBL/GenBank/DDBJ whole genome shotgun (WGS) entry which is preliminary data.</text>
</comment>
<accession>A0ABP8QJK9</accession>
<organism evidence="1 2">
    <name type="scientific">Pseudaeromonas paramecii</name>
    <dbReference type="NCBI Taxonomy" id="2138166"/>
    <lineage>
        <taxon>Bacteria</taxon>
        <taxon>Pseudomonadati</taxon>
        <taxon>Pseudomonadota</taxon>
        <taxon>Gammaproteobacteria</taxon>
        <taxon>Aeromonadales</taxon>
        <taxon>Aeromonadaceae</taxon>
        <taxon>Pseudaeromonas</taxon>
    </lineage>
</organism>
<name>A0ABP8QJK9_9GAMM</name>
<dbReference type="SUPFAM" id="SSF53067">
    <property type="entry name" value="Actin-like ATPase domain"/>
    <property type="match status" value="1"/>
</dbReference>
<reference evidence="2" key="1">
    <citation type="journal article" date="2019" name="Int. J. Syst. Evol. Microbiol.">
        <title>The Global Catalogue of Microorganisms (GCM) 10K type strain sequencing project: providing services to taxonomists for standard genome sequencing and annotation.</title>
        <authorList>
            <consortium name="The Broad Institute Genomics Platform"/>
            <consortium name="The Broad Institute Genome Sequencing Center for Infectious Disease"/>
            <person name="Wu L."/>
            <person name="Ma J."/>
        </authorList>
    </citation>
    <scope>NUCLEOTIDE SEQUENCE [LARGE SCALE GENOMIC DNA]</scope>
    <source>
        <strain evidence="2">JCM 32226</strain>
    </source>
</reference>